<keyword evidence="3" id="KW-1185">Reference proteome</keyword>
<feature type="transmembrane region" description="Helical" evidence="1">
    <location>
        <begin position="96"/>
        <end position="122"/>
    </location>
</feature>
<reference evidence="2 3" key="1">
    <citation type="submission" date="2019-08" db="EMBL/GenBank/DDBJ databases">
        <title>Deep-cultivation of Planctomycetes and their phenomic and genomic characterization uncovers novel biology.</title>
        <authorList>
            <person name="Wiegand S."/>
            <person name="Jogler M."/>
            <person name="Boedeker C."/>
            <person name="Pinto D."/>
            <person name="Vollmers J."/>
            <person name="Rivas-Marin E."/>
            <person name="Kohn T."/>
            <person name="Peeters S.H."/>
            <person name="Heuer A."/>
            <person name="Rast P."/>
            <person name="Oberbeckmann S."/>
            <person name="Bunk B."/>
            <person name="Jeske O."/>
            <person name="Meyerdierks A."/>
            <person name="Storesund J.E."/>
            <person name="Kallscheuer N."/>
            <person name="Luecker S."/>
            <person name="Lage O.M."/>
            <person name="Pohl T."/>
            <person name="Merkel B.J."/>
            <person name="Hornburger P."/>
            <person name="Mueller R.-W."/>
            <person name="Bruemmer F."/>
            <person name="Labrenz M."/>
            <person name="Spormann A.M."/>
            <person name="Op den Camp H."/>
            <person name="Overmann J."/>
            <person name="Amann R."/>
            <person name="Jetten M.S.M."/>
            <person name="Mascher T."/>
            <person name="Medema M.H."/>
            <person name="Devos D.P."/>
            <person name="Kaster A.-K."/>
            <person name="Ovreas L."/>
            <person name="Rohde M."/>
            <person name="Galperin M.Y."/>
            <person name="Jogler C."/>
        </authorList>
    </citation>
    <scope>NUCLEOTIDE SEQUENCE [LARGE SCALE GENOMIC DNA]</scope>
    <source>
        <strain evidence="2 3">UC8</strain>
    </source>
</reference>
<dbReference type="Proteomes" id="UP000325286">
    <property type="component" value="Chromosome"/>
</dbReference>
<feature type="transmembrane region" description="Helical" evidence="1">
    <location>
        <begin position="164"/>
        <end position="185"/>
    </location>
</feature>
<sequence length="197" mass="21580">MKRIVLAGLAGAVVYFVWQMLTWMLLPIHGPTVGPLPDEAPVRDLLVEQKVETGVYIVPYGSEEAMMDPESEYMKRHTDGPIFSIYYQQHGAQPMAMSVLAIGFLTDFLAASIVATLLCCAVGGCCCKSYLQRVGFVTAFGFFLALTGHVSYFNWMHFPADYTAMFVLDVIVGWLLAGLVIAAIIKQPPATCSINTT</sequence>
<dbReference type="EMBL" id="CP042914">
    <property type="protein sequence ID" value="QEG38275.1"/>
    <property type="molecule type" value="Genomic_DNA"/>
</dbReference>
<evidence type="ECO:0000313" key="3">
    <source>
        <dbReference type="Proteomes" id="UP000325286"/>
    </source>
</evidence>
<dbReference type="AlphaFoldDB" id="A0A5B9QL81"/>
<protein>
    <submittedName>
        <fullName evidence="2">Uncharacterized protein</fullName>
    </submittedName>
</protein>
<keyword evidence="1" id="KW-0812">Transmembrane</keyword>
<evidence type="ECO:0000256" key="1">
    <source>
        <dbReference type="SAM" id="Phobius"/>
    </source>
</evidence>
<dbReference type="RefSeq" id="WP_068142698.1">
    <property type="nucleotide sequence ID" value="NZ_CP042914.1"/>
</dbReference>
<keyword evidence="1" id="KW-0472">Membrane</keyword>
<dbReference type="KEGG" id="rul:UC8_02310"/>
<keyword evidence="1" id="KW-1133">Transmembrane helix</keyword>
<accession>A0A5B9QL81</accession>
<feature type="transmembrane region" description="Helical" evidence="1">
    <location>
        <begin position="134"/>
        <end position="152"/>
    </location>
</feature>
<name>A0A5B9QL81_9BACT</name>
<organism evidence="2 3">
    <name type="scientific">Roseimaritima ulvae</name>
    <dbReference type="NCBI Taxonomy" id="980254"/>
    <lineage>
        <taxon>Bacteria</taxon>
        <taxon>Pseudomonadati</taxon>
        <taxon>Planctomycetota</taxon>
        <taxon>Planctomycetia</taxon>
        <taxon>Pirellulales</taxon>
        <taxon>Pirellulaceae</taxon>
        <taxon>Roseimaritima</taxon>
    </lineage>
</organism>
<gene>
    <name evidence="2" type="ORF">UC8_02310</name>
</gene>
<proteinExistence type="predicted"/>
<evidence type="ECO:0000313" key="2">
    <source>
        <dbReference type="EMBL" id="QEG38275.1"/>
    </source>
</evidence>
<dbReference type="OrthoDB" id="289071at2"/>
<feature type="transmembrane region" description="Helical" evidence="1">
    <location>
        <begin position="5"/>
        <end position="26"/>
    </location>
</feature>